<evidence type="ECO:0000313" key="4">
    <source>
        <dbReference type="Proteomes" id="UP000737171"/>
    </source>
</evidence>
<comment type="caution">
    <text evidence="3">The sequence shown here is derived from an EMBL/GenBank/DDBJ whole genome shotgun (WGS) entry which is preliminary data.</text>
</comment>
<dbReference type="InterPro" id="IPR024467">
    <property type="entry name" value="Xre/MbcA/ParS-like_toxin-bd"/>
</dbReference>
<dbReference type="Proteomes" id="UP000737171">
    <property type="component" value="Unassembled WGS sequence"/>
</dbReference>
<feature type="domain" description="Antitoxin Xre-like helix-turn-helix" evidence="2">
    <location>
        <begin position="14"/>
        <end position="75"/>
    </location>
</feature>
<dbReference type="Pfam" id="PF09722">
    <property type="entry name" value="Xre_MbcA_ParS_C"/>
    <property type="match status" value="1"/>
</dbReference>
<dbReference type="RefSeq" id="WP_173123594.1">
    <property type="nucleotide sequence ID" value="NZ_JABRWJ010000004.1"/>
</dbReference>
<feature type="domain" description="Antitoxin Xre/MbcA/ParS-like toxin-binding" evidence="1">
    <location>
        <begin position="82"/>
        <end position="135"/>
    </location>
</feature>
<organism evidence="3 4">
    <name type="scientific">Pseudaquabacterium terrae</name>
    <dbReference type="NCBI Taxonomy" id="2732868"/>
    <lineage>
        <taxon>Bacteria</taxon>
        <taxon>Pseudomonadati</taxon>
        <taxon>Pseudomonadota</taxon>
        <taxon>Betaproteobacteria</taxon>
        <taxon>Burkholderiales</taxon>
        <taxon>Sphaerotilaceae</taxon>
        <taxon>Pseudaquabacterium</taxon>
    </lineage>
</organism>
<gene>
    <name evidence="3" type="ORF">HLB44_14400</name>
</gene>
<dbReference type="EMBL" id="JABRWJ010000004">
    <property type="protein sequence ID" value="NRF68181.1"/>
    <property type="molecule type" value="Genomic_DNA"/>
</dbReference>
<keyword evidence="4" id="KW-1185">Reference proteome</keyword>
<sequence length="137" mass="14694">MPQAVHAPARPPALDSAAAAGAALRTFFNISKAWALTAAEEQTLLGVQRSTLYAWRAGDYPARLDAATLERLSYVFGIYSALHVLFPVPERADAWLRKPNDAPLFGGSPALARMLGGRVADLFQVRQYLDAVRGGGA</sequence>
<dbReference type="InterPro" id="IPR046847">
    <property type="entry name" value="Xre-like_HTH"/>
</dbReference>
<evidence type="ECO:0000313" key="3">
    <source>
        <dbReference type="EMBL" id="NRF68181.1"/>
    </source>
</evidence>
<name>A0ABX2EHT5_9BURK</name>
<protein>
    <submittedName>
        <fullName evidence="3">DUF2384 domain-containing protein</fullName>
    </submittedName>
</protein>
<evidence type="ECO:0000259" key="2">
    <source>
        <dbReference type="Pfam" id="PF20432"/>
    </source>
</evidence>
<accession>A0ABX2EHT5</accession>
<dbReference type="Pfam" id="PF20432">
    <property type="entry name" value="Xre-like-HTH"/>
    <property type="match status" value="1"/>
</dbReference>
<evidence type="ECO:0000259" key="1">
    <source>
        <dbReference type="Pfam" id="PF09722"/>
    </source>
</evidence>
<reference evidence="3 4" key="1">
    <citation type="submission" date="2020-05" db="EMBL/GenBank/DDBJ databases">
        <title>Aquincola sp. isolate from soil.</title>
        <authorList>
            <person name="Han J."/>
            <person name="Kim D.-U."/>
        </authorList>
    </citation>
    <scope>NUCLEOTIDE SEQUENCE [LARGE SCALE GENOMIC DNA]</scope>
    <source>
        <strain evidence="3 4">S2</strain>
    </source>
</reference>
<proteinExistence type="predicted"/>